<evidence type="ECO:0000256" key="1">
    <source>
        <dbReference type="SAM" id="MobiDB-lite"/>
    </source>
</evidence>
<evidence type="ECO:0000313" key="3">
    <source>
        <dbReference type="Proteomes" id="UP001054837"/>
    </source>
</evidence>
<name>A0AAV4Q0C1_9ARAC</name>
<dbReference type="Proteomes" id="UP001054837">
    <property type="component" value="Unassembled WGS sequence"/>
</dbReference>
<dbReference type="AlphaFoldDB" id="A0AAV4Q0C1"/>
<protein>
    <submittedName>
        <fullName evidence="2">Down syndrome cell adhesion molecule</fullName>
    </submittedName>
</protein>
<keyword evidence="3" id="KW-1185">Reference proteome</keyword>
<gene>
    <name evidence="2" type="primary">DSCAM_0</name>
    <name evidence="2" type="ORF">CDAR_309571</name>
</gene>
<proteinExistence type="predicted"/>
<accession>A0AAV4Q0C1</accession>
<comment type="caution">
    <text evidence="2">The sequence shown here is derived from an EMBL/GenBank/DDBJ whole genome shotgun (WGS) entry which is preliminary data.</text>
</comment>
<feature type="region of interest" description="Disordered" evidence="1">
    <location>
        <begin position="141"/>
        <end position="169"/>
    </location>
</feature>
<evidence type="ECO:0000313" key="2">
    <source>
        <dbReference type="EMBL" id="GIY01899.1"/>
    </source>
</evidence>
<reference evidence="2 3" key="1">
    <citation type="submission" date="2021-06" db="EMBL/GenBank/DDBJ databases">
        <title>Caerostris darwini draft genome.</title>
        <authorList>
            <person name="Kono N."/>
            <person name="Arakawa K."/>
        </authorList>
    </citation>
    <scope>NUCLEOTIDE SEQUENCE [LARGE SCALE GENOMIC DNA]</scope>
</reference>
<feature type="compositionally biased region" description="Basic and acidic residues" evidence="1">
    <location>
        <begin position="151"/>
        <end position="169"/>
    </location>
</feature>
<sequence>MFIDFAVYLISLKDGDESQGMGGVKRVERRGKAKETNKSSRYVVSKDIGNLAQISKAQDKCVEKEIASGRKRTTQFGAPYRPMTGEMSVRANEDGKSDALAMTDLEKTYEQNRESVYFPSPYATSRVPGLHRDEVGLERDGCRSLHHHSGRQSDHLYDIPQQMRDDMVS</sequence>
<dbReference type="EMBL" id="BPLQ01003622">
    <property type="protein sequence ID" value="GIY01899.1"/>
    <property type="molecule type" value="Genomic_DNA"/>
</dbReference>
<organism evidence="2 3">
    <name type="scientific">Caerostris darwini</name>
    <dbReference type="NCBI Taxonomy" id="1538125"/>
    <lineage>
        <taxon>Eukaryota</taxon>
        <taxon>Metazoa</taxon>
        <taxon>Ecdysozoa</taxon>
        <taxon>Arthropoda</taxon>
        <taxon>Chelicerata</taxon>
        <taxon>Arachnida</taxon>
        <taxon>Araneae</taxon>
        <taxon>Araneomorphae</taxon>
        <taxon>Entelegynae</taxon>
        <taxon>Araneoidea</taxon>
        <taxon>Araneidae</taxon>
        <taxon>Caerostris</taxon>
    </lineage>
</organism>